<dbReference type="GO" id="GO:0016987">
    <property type="term" value="F:sigma factor activity"/>
    <property type="evidence" value="ECO:0007669"/>
    <property type="project" value="UniProtKB-KW"/>
</dbReference>
<dbReference type="RefSeq" id="WP_126537534.1">
    <property type="nucleotide sequence ID" value="NZ_BSPM01000008.1"/>
</dbReference>
<dbReference type="NCBIfam" id="TIGR02937">
    <property type="entry name" value="sigma70-ECF"/>
    <property type="match status" value="1"/>
</dbReference>
<evidence type="ECO:0000256" key="3">
    <source>
        <dbReference type="ARBA" id="ARBA00023082"/>
    </source>
</evidence>
<dbReference type="GO" id="GO:0003677">
    <property type="term" value="F:DNA binding"/>
    <property type="evidence" value="ECO:0007669"/>
    <property type="project" value="InterPro"/>
</dbReference>
<dbReference type="EMBL" id="SNXY01000006">
    <property type="protein sequence ID" value="TDP86261.1"/>
    <property type="molecule type" value="Genomic_DNA"/>
</dbReference>
<dbReference type="InterPro" id="IPR014284">
    <property type="entry name" value="RNA_pol_sigma-70_dom"/>
</dbReference>
<dbReference type="GO" id="GO:0006352">
    <property type="term" value="P:DNA-templated transcription initiation"/>
    <property type="evidence" value="ECO:0007669"/>
    <property type="project" value="InterPro"/>
</dbReference>
<name>A0A4R6RI91_9HYPH</name>
<evidence type="ECO:0000259" key="6">
    <source>
        <dbReference type="Pfam" id="PF08281"/>
    </source>
</evidence>
<dbReference type="CDD" id="cd06171">
    <property type="entry name" value="Sigma70_r4"/>
    <property type="match status" value="1"/>
</dbReference>
<comment type="caution">
    <text evidence="7">The sequence shown here is derived from an EMBL/GenBank/DDBJ whole genome shotgun (WGS) entry which is preliminary data.</text>
</comment>
<comment type="similarity">
    <text evidence="1">Belongs to the sigma-70 factor family. ECF subfamily.</text>
</comment>
<dbReference type="OrthoDB" id="9780326at2"/>
<evidence type="ECO:0000256" key="1">
    <source>
        <dbReference type="ARBA" id="ARBA00010641"/>
    </source>
</evidence>
<protein>
    <submittedName>
        <fullName evidence="7">RNA polymerase sigma-70 factor (ECF subfamily)</fullName>
    </submittedName>
</protein>
<dbReference type="SUPFAM" id="SSF88659">
    <property type="entry name" value="Sigma3 and sigma4 domains of RNA polymerase sigma factors"/>
    <property type="match status" value="1"/>
</dbReference>
<dbReference type="Pfam" id="PF08281">
    <property type="entry name" value="Sigma70_r4_2"/>
    <property type="match status" value="1"/>
</dbReference>
<dbReference type="PANTHER" id="PTHR43133:SF53">
    <property type="entry name" value="ECF RNA POLYMERASE SIGMA-E FACTOR"/>
    <property type="match status" value="1"/>
</dbReference>
<feature type="domain" description="RNA polymerase sigma-70 region 2" evidence="5">
    <location>
        <begin position="38"/>
        <end position="104"/>
    </location>
</feature>
<evidence type="ECO:0000256" key="4">
    <source>
        <dbReference type="ARBA" id="ARBA00023163"/>
    </source>
</evidence>
<keyword evidence="8" id="KW-1185">Reference proteome</keyword>
<dbReference type="AlphaFoldDB" id="A0A4R6RI91"/>
<evidence type="ECO:0000259" key="5">
    <source>
        <dbReference type="Pfam" id="PF04542"/>
    </source>
</evidence>
<evidence type="ECO:0000256" key="2">
    <source>
        <dbReference type="ARBA" id="ARBA00023015"/>
    </source>
</evidence>
<keyword evidence="4" id="KW-0804">Transcription</keyword>
<dbReference type="InterPro" id="IPR039425">
    <property type="entry name" value="RNA_pol_sigma-70-like"/>
</dbReference>
<evidence type="ECO:0000313" key="8">
    <source>
        <dbReference type="Proteomes" id="UP000294547"/>
    </source>
</evidence>
<keyword evidence="3" id="KW-0731">Sigma factor</keyword>
<sequence>MASISFWIAAAGFGIRIAADRIFLGRLKAKDPAAVTDLVRRHHAALVSLARTVVKDAGVAEDVAQDTWIAVMAGIDGFDGRAALSTWIIAILMNKARSHLRKQRHFVQLDEDRESGGDDGALVDPARFAPDGHWADPPIPLDGLSPERIVMGRELWRSVRARIETLPPNQRAVLIMRDVEGRDADETCSLLEITPENQRVLLHRARAKLRGFLEDLAATERNSALAKA</sequence>
<dbReference type="SUPFAM" id="SSF88946">
    <property type="entry name" value="Sigma2 domain of RNA polymerase sigma factors"/>
    <property type="match status" value="1"/>
</dbReference>
<gene>
    <name evidence="7" type="ORF">EDD54_0130</name>
</gene>
<dbReference type="InterPro" id="IPR013249">
    <property type="entry name" value="RNA_pol_sigma70_r4_t2"/>
</dbReference>
<dbReference type="InterPro" id="IPR013325">
    <property type="entry name" value="RNA_pol_sigma_r2"/>
</dbReference>
<dbReference type="InterPro" id="IPR036388">
    <property type="entry name" value="WH-like_DNA-bd_sf"/>
</dbReference>
<dbReference type="Gene3D" id="1.10.1740.10">
    <property type="match status" value="1"/>
</dbReference>
<dbReference type="Gene3D" id="1.10.10.10">
    <property type="entry name" value="Winged helix-like DNA-binding domain superfamily/Winged helix DNA-binding domain"/>
    <property type="match status" value="1"/>
</dbReference>
<dbReference type="Proteomes" id="UP000294547">
    <property type="component" value="Unassembled WGS sequence"/>
</dbReference>
<organism evidence="7 8">
    <name type="scientific">Oharaeibacter diazotrophicus</name>
    <dbReference type="NCBI Taxonomy" id="1920512"/>
    <lineage>
        <taxon>Bacteria</taxon>
        <taxon>Pseudomonadati</taxon>
        <taxon>Pseudomonadota</taxon>
        <taxon>Alphaproteobacteria</taxon>
        <taxon>Hyphomicrobiales</taxon>
        <taxon>Pleomorphomonadaceae</taxon>
        <taxon>Oharaeibacter</taxon>
    </lineage>
</organism>
<dbReference type="InterPro" id="IPR013324">
    <property type="entry name" value="RNA_pol_sigma_r3/r4-like"/>
</dbReference>
<reference evidence="7 8" key="1">
    <citation type="submission" date="2019-03" db="EMBL/GenBank/DDBJ databases">
        <title>Genomic Encyclopedia of Type Strains, Phase IV (KMG-IV): sequencing the most valuable type-strain genomes for metagenomic binning, comparative biology and taxonomic classification.</title>
        <authorList>
            <person name="Goeker M."/>
        </authorList>
    </citation>
    <scope>NUCLEOTIDE SEQUENCE [LARGE SCALE GENOMIC DNA]</scope>
    <source>
        <strain evidence="7 8">DSM 102969</strain>
    </source>
</reference>
<dbReference type="Pfam" id="PF04542">
    <property type="entry name" value="Sigma70_r2"/>
    <property type="match status" value="1"/>
</dbReference>
<feature type="domain" description="RNA polymerase sigma factor 70 region 4 type 2" evidence="6">
    <location>
        <begin position="158"/>
        <end position="209"/>
    </location>
</feature>
<proteinExistence type="inferred from homology"/>
<dbReference type="InterPro" id="IPR007627">
    <property type="entry name" value="RNA_pol_sigma70_r2"/>
</dbReference>
<accession>A0A4R6RI91</accession>
<keyword evidence="2" id="KW-0805">Transcription regulation</keyword>
<dbReference type="PANTHER" id="PTHR43133">
    <property type="entry name" value="RNA POLYMERASE ECF-TYPE SIGMA FACTO"/>
    <property type="match status" value="1"/>
</dbReference>
<evidence type="ECO:0000313" key="7">
    <source>
        <dbReference type="EMBL" id="TDP86261.1"/>
    </source>
</evidence>